<dbReference type="InterPro" id="IPR015943">
    <property type="entry name" value="WD40/YVTN_repeat-like_dom_sf"/>
</dbReference>
<dbReference type="InterPro" id="IPR001680">
    <property type="entry name" value="WD40_rpt"/>
</dbReference>
<dbReference type="EMBL" id="PUHR01000070">
    <property type="protein sequence ID" value="KAG0668342.1"/>
    <property type="molecule type" value="Genomic_DNA"/>
</dbReference>
<evidence type="ECO:0000313" key="3">
    <source>
        <dbReference type="Proteomes" id="UP000750334"/>
    </source>
</evidence>
<dbReference type="GO" id="GO:0032040">
    <property type="term" value="C:small-subunit processome"/>
    <property type="evidence" value="ECO:0007669"/>
    <property type="project" value="TreeGrafter"/>
</dbReference>
<evidence type="ECO:0000256" key="1">
    <source>
        <dbReference type="PROSITE-ProRule" id="PRU00221"/>
    </source>
</evidence>
<dbReference type="SMART" id="SM00320">
    <property type="entry name" value="WD40"/>
    <property type="match status" value="8"/>
</dbReference>
<dbReference type="GO" id="GO:0034455">
    <property type="term" value="C:t-UTP complex"/>
    <property type="evidence" value="ECO:0007669"/>
    <property type="project" value="TreeGrafter"/>
</dbReference>
<gene>
    <name evidence="2" type="primary">UTP4</name>
    <name evidence="2" type="ORF">C6P45_004801</name>
</gene>
<organism evidence="2 3">
    <name type="scientific">Maudiozyma exigua</name>
    <name type="common">Yeast</name>
    <name type="synonym">Kazachstania exigua</name>
    <dbReference type="NCBI Taxonomy" id="34358"/>
    <lineage>
        <taxon>Eukaryota</taxon>
        <taxon>Fungi</taxon>
        <taxon>Dikarya</taxon>
        <taxon>Ascomycota</taxon>
        <taxon>Saccharomycotina</taxon>
        <taxon>Saccharomycetes</taxon>
        <taxon>Saccharomycetales</taxon>
        <taxon>Saccharomycetaceae</taxon>
        <taxon>Maudiozyma</taxon>
    </lineage>
</organism>
<accession>A0A9P6WBF1</accession>
<dbReference type="Gene3D" id="2.130.10.10">
    <property type="entry name" value="YVTN repeat-like/Quinoprotein amine dehydrogenase"/>
    <property type="match status" value="3"/>
</dbReference>
<name>A0A9P6WBF1_MAUEX</name>
<dbReference type="PANTHER" id="PTHR44163:SF1">
    <property type="entry name" value="U3 SMALL NUCLEOLAR RNA-ASSOCIATED PROTEIN 4 HOMOLOG"/>
    <property type="match status" value="1"/>
</dbReference>
<dbReference type="Pfam" id="PF00400">
    <property type="entry name" value="WD40"/>
    <property type="match status" value="3"/>
</dbReference>
<sequence length="759" mass="85992">MTGNQTIIHRSRFVDFTPGNITSIAFSHRSNLEKLTPSDLRVVVGRSNGDIEIWNPRNNWFQELTIPGGKGRSIEGLCWCNISGEPLRLFSIGGSTVITEWNLATGEVLKNYDCNAGVIWSLEINDNMDKLAVGCDNGTVVIIDISGGPGVMEHDTILTRQESRILTLTWNKNDFIIGGCSDGRIRIWNAMPGNEARGRLINTMKVDKSKNESTLVWSILYLPATNQIVSGDSTGSVKFWDFQYATLSSSFKPHNADVLCLTSDVTNTHVFTAGVDRKIFQFTRNTGSGNNNSMKWINSCNRLLHGNDVRAIAGYQSKGADFLVSGGVEKTMVICSMSSFADGNYRKMPLVEPFTKNVLVNKEQRLVVMWHETTIKIWIVGEDLDYEKNYKLVCKLVLKDDQNISNCALSPDGQVLVVSRNYTTKVFHLQPEDGKLHVTKLDNELLLKTGTRMAKFVDNSKIIFCTTDDELVLLDLESDDDEKFQEFETSEVQFTKSGIKVPYINNIHQLDVNDNFAVLSRGCGIVDLINIETKEYKCLVRLTNFITAIKINEKRKSVIVVTAENKIYEFNISMDSENENENTETNNDEESSTSLLTKWSKHNTESIPKQFKNSKEKCQGITCSDTNENLVWFWGANWVSRVDMSVNLPVNNKRKQKKRNRDTLTITDESNFMSYEDDEDEDIEMDLEENLDISETSPRLKNLSSNKGTVDKKVFFFSDKYRPILYFDAISDNELVVVERPPSMIEGKPKRFQQPKIVF</sequence>
<dbReference type="Proteomes" id="UP000750334">
    <property type="component" value="Unassembled WGS sequence"/>
</dbReference>
<comment type="caution">
    <text evidence="2">The sequence shown here is derived from an EMBL/GenBank/DDBJ whole genome shotgun (WGS) entry which is preliminary data.</text>
</comment>
<dbReference type="GO" id="GO:0030686">
    <property type="term" value="C:90S preribosome"/>
    <property type="evidence" value="ECO:0007669"/>
    <property type="project" value="InterPro"/>
</dbReference>
<dbReference type="FunFam" id="2.130.10.10:FF:000896">
    <property type="entry name" value="U3 small nucleolar RNA-associated protein 4"/>
    <property type="match status" value="1"/>
</dbReference>
<reference evidence="2 3" key="1">
    <citation type="submission" date="2020-11" db="EMBL/GenBank/DDBJ databases">
        <title>Kefir isolates.</title>
        <authorList>
            <person name="Marcisauskas S."/>
            <person name="Kim Y."/>
            <person name="Blasche S."/>
        </authorList>
    </citation>
    <scope>NUCLEOTIDE SEQUENCE [LARGE SCALE GENOMIC DNA]</scope>
    <source>
        <strain evidence="2 3">OG2</strain>
    </source>
</reference>
<keyword evidence="3" id="KW-1185">Reference proteome</keyword>
<dbReference type="InterPro" id="IPR036322">
    <property type="entry name" value="WD40_repeat_dom_sf"/>
</dbReference>
<dbReference type="InterPro" id="IPR046351">
    <property type="entry name" value="UTP4"/>
</dbReference>
<keyword evidence="1" id="KW-0853">WD repeat</keyword>
<dbReference type="PANTHER" id="PTHR44163">
    <property type="entry name" value="U3 SMALL NUCLEOLAR RNA-ASSOCIATED PROTEIN 4 HOMOLOG"/>
    <property type="match status" value="1"/>
</dbReference>
<evidence type="ECO:0000313" key="2">
    <source>
        <dbReference type="EMBL" id="KAG0668342.1"/>
    </source>
</evidence>
<dbReference type="PROSITE" id="PS50082">
    <property type="entry name" value="WD_REPEATS_2"/>
    <property type="match status" value="2"/>
</dbReference>
<feature type="repeat" description="WD" evidence="1">
    <location>
        <begin position="158"/>
        <end position="189"/>
    </location>
</feature>
<feature type="repeat" description="WD" evidence="1">
    <location>
        <begin position="209"/>
        <end position="250"/>
    </location>
</feature>
<dbReference type="OrthoDB" id="8883818at2759"/>
<protein>
    <submittedName>
        <fullName evidence="2">U3 small nucleolar RNA-associated protein</fullName>
    </submittedName>
</protein>
<dbReference type="GO" id="GO:0003723">
    <property type="term" value="F:RNA binding"/>
    <property type="evidence" value="ECO:0007669"/>
    <property type="project" value="TreeGrafter"/>
</dbReference>
<proteinExistence type="predicted"/>
<dbReference type="GO" id="GO:0000462">
    <property type="term" value="P:maturation of SSU-rRNA from tricistronic rRNA transcript (SSU-rRNA, 5.8S rRNA, LSU-rRNA)"/>
    <property type="evidence" value="ECO:0007669"/>
    <property type="project" value="InterPro"/>
</dbReference>
<dbReference type="AlphaFoldDB" id="A0A9P6WBF1"/>
<dbReference type="SUPFAM" id="SSF50978">
    <property type="entry name" value="WD40 repeat-like"/>
    <property type="match status" value="2"/>
</dbReference>